<comment type="caution">
    <text evidence="3">The sequence shown here is derived from an EMBL/GenBank/DDBJ whole genome shotgun (WGS) entry which is preliminary data.</text>
</comment>
<gene>
    <name evidence="3" type="ORF">E2562_028686</name>
</gene>
<dbReference type="PANTHER" id="PTHR46457">
    <property type="entry name" value="DNA REPAIR PROTEIN RAD51 HOMOLOG 4"/>
    <property type="match status" value="1"/>
</dbReference>
<dbReference type="GO" id="GO:0005657">
    <property type="term" value="C:replication fork"/>
    <property type="evidence" value="ECO:0007669"/>
    <property type="project" value="TreeGrafter"/>
</dbReference>
<dbReference type="GO" id="GO:0005815">
    <property type="term" value="C:microtubule organizing center"/>
    <property type="evidence" value="ECO:0007669"/>
    <property type="project" value="TreeGrafter"/>
</dbReference>
<comment type="subcellular location">
    <subcellularLocation>
        <location evidence="1">Nucleus</location>
    </subcellularLocation>
</comment>
<dbReference type="GO" id="GO:0000724">
    <property type="term" value="P:double-strand break repair via homologous recombination"/>
    <property type="evidence" value="ECO:0007669"/>
    <property type="project" value="TreeGrafter"/>
</dbReference>
<dbReference type="GO" id="GO:0008094">
    <property type="term" value="F:ATP-dependent activity, acting on DNA"/>
    <property type="evidence" value="ECO:0007669"/>
    <property type="project" value="TreeGrafter"/>
</dbReference>
<protein>
    <submittedName>
        <fullName evidence="3">Uncharacterized protein</fullName>
    </submittedName>
</protein>
<keyword evidence="4" id="KW-1185">Reference proteome</keyword>
<dbReference type="GO" id="GO:0042148">
    <property type="term" value="P:DNA strand invasion"/>
    <property type="evidence" value="ECO:0007669"/>
    <property type="project" value="TreeGrafter"/>
</dbReference>
<evidence type="ECO:0000256" key="2">
    <source>
        <dbReference type="ARBA" id="ARBA00023242"/>
    </source>
</evidence>
<dbReference type="OrthoDB" id="336321at2759"/>
<dbReference type="GO" id="GO:0000400">
    <property type="term" value="F:four-way junction DNA binding"/>
    <property type="evidence" value="ECO:0007669"/>
    <property type="project" value="TreeGrafter"/>
</dbReference>
<dbReference type="GO" id="GO:0033063">
    <property type="term" value="C:Rad51B-Rad51C-Rad51D-XRCC2 complex"/>
    <property type="evidence" value="ECO:0007669"/>
    <property type="project" value="TreeGrafter"/>
</dbReference>
<organism evidence="3 4">
    <name type="scientific">Oryza meyeriana var. granulata</name>
    <dbReference type="NCBI Taxonomy" id="110450"/>
    <lineage>
        <taxon>Eukaryota</taxon>
        <taxon>Viridiplantae</taxon>
        <taxon>Streptophyta</taxon>
        <taxon>Embryophyta</taxon>
        <taxon>Tracheophyta</taxon>
        <taxon>Spermatophyta</taxon>
        <taxon>Magnoliopsida</taxon>
        <taxon>Liliopsida</taxon>
        <taxon>Poales</taxon>
        <taxon>Poaceae</taxon>
        <taxon>BOP clade</taxon>
        <taxon>Oryzoideae</taxon>
        <taxon>Oryzeae</taxon>
        <taxon>Oryzinae</taxon>
        <taxon>Oryza</taxon>
        <taxon>Oryza meyeriana</taxon>
    </lineage>
</organism>
<evidence type="ECO:0000313" key="4">
    <source>
        <dbReference type="Proteomes" id="UP000479710"/>
    </source>
</evidence>
<dbReference type="GO" id="GO:0003697">
    <property type="term" value="F:single-stranded DNA binding"/>
    <property type="evidence" value="ECO:0007669"/>
    <property type="project" value="TreeGrafter"/>
</dbReference>
<dbReference type="PANTHER" id="PTHR46457:SF1">
    <property type="entry name" value="DNA REPAIR PROTEIN RAD51 HOMOLOG 4"/>
    <property type="match status" value="1"/>
</dbReference>
<keyword evidence="2" id="KW-0539">Nucleus</keyword>
<name>A0A6G1CJ65_9ORYZ</name>
<evidence type="ECO:0000313" key="3">
    <source>
        <dbReference type="EMBL" id="KAF0900199.1"/>
    </source>
</evidence>
<accession>A0A6G1CJ65</accession>
<proteinExistence type="predicted"/>
<dbReference type="GO" id="GO:0000723">
    <property type="term" value="P:telomere maintenance"/>
    <property type="evidence" value="ECO:0007669"/>
    <property type="project" value="TreeGrafter"/>
</dbReference>
<dbReference type="InterPro" id="IPR051988">
    <property type="entry name" value="HRR_RAD51_Paralog"/>
</dbReference>
<reference evidence="3 4" key="1">
    <citation type="submission" date="2019-11" db="EMBL/GenBank/DDBJ databases">
        <title>Whole genome sequence of Oryza granulata.</title>
        <authorList>
            <person name="Li W."/>
        </authorList>
    </citation>
    <scope>NUCLEOTIDE SEQUENCE [LARGE SCALE GENOMIC DNA]</scope>
    <source>
        <strain evidence="4">cv. Menghai</strain>
        <tissue evidence="3">Leaf</tissue>
    </source>
</reference>
<dbReference type="AlphaFoldDB" id="A0A6G1CJ65"/>
<dbReference type="EMBL" id="SPHZ02000009">
    <property type="protein sequence ID" value="KAF0900199.1"/>
    <property type="molecule type" value="Genomic_DNA"/>
</dbReference>
<sequence>MAGQQLALIPNVTNHMVAGNGAPKPALGESWKTVPHVRFVISRERGSNICTAAVLKHTLLASGHASHEFGDKVQDDLSAFRCNVGIDISLGQIFCRHTIIKHANVLRMEFGMKNNPRDTYDIGEEEWTSDSEIEPFHVSHLVQVDGSDGVEEDNLGKLNW</sequence>
<evidence type="ECO:0000256" key="1">
    <source>
        <dbReference type="ARBA" id="ARBA00004123"/>
    </source>
</evidence>
<dbReference type="Proteomes" id="UP000479710">
    <property type="component" value="Unassembled WGS sequence"/>
</dbReference>
<dbReference type="GO" id="GO:0007131">
    <property type="term" value="P:reciprocal meiotic recombination"/>
    <property type="evidence" value="ECO:0007669"/>
    <property type="project" value="TreeGrafter"/>
</dbReference>